<protein>
    <recommendedName>
        <fullName evidence="4">Integrase catalytic domain-containing protein</fullName>
    </recommendedName>
</protein>
<evidence type="ECO:0000313" key="3">
    <source>
        <dbReference type="Proteomes" id="UP000037551"/>
    </source>
</evidence>
<dbReference type="OrthoDB" id="8736397at2"/>
<dbReference type="PATRIC" id="fig|1674920.3.peg.3514"/>
<evidence type="ECO:0008006" key="4">
    <source>
        <dbReference type="Google" id="ProtNLM"/>
    </source>
</evidence>
<dbReference type="EMBL" id="LFMW01000021">
    <property type="protein sequence ID" value="KMT52967.1"/>
    <property type="molecule type" value="Genomic_DNA"/>
</dbReference>
<proteinExistence type="predicted"/>
<dbReference type="AlphaFoldDB" id="A0A0J8FRT9"/>
<accession>A0A0J8FRT9</accession>
<evidence type="ECO:0000313" key="2">
    <source>
        <dbReference type="EMBL" id="KMT52967.1"/>
    </source>
</evidence>
<dbReference type="STRING" id="1674920.ACR52_25410"/>
<gene>
    <name evidence="2" type="ORF">ACR52_25410</name>
</gene>
<feature type="region of interest" description="Disordered" evidence="1">
    <location>
        <begin position="616"/>
        <end position="637"/>
    </location>
</feature>
<sequence>MTAEQRDLFNRRMAAIDLYLNGDPVEIIADLTRIRPSELTRLIARCGGTASDGTVWGFRALIPGFRIKAYERTSVLKKTIPGTRSGYAGVLNQTLSKYPDLYDKLVNKILKTRAKDQPPGTVFEYKIAPKKLGKIFRDSLRELGATDAEWPFNTRYQGQRSISAFMKEIIHLNADQQVRVYGDSAARAHLSVGTGSEASLRFDEVYDAWEVDSHKIDAQFVVGVRNADSLLSYFTVKRINLLALVDRGSKAAIWFLIVYGPEVTASDVVRLITRSLGATLPAPTSNKLNMFIQGEAGYPSERFGELTHALPAVLMADNALCNLSAKVSTVLRRESGFALNYGPPGHFESRPNIERTFEGVTQAIFQRFPSTTGSSPTKGRARDAEKVAKTYKIESDIVEELAYHHFAQYNATPNEGLGFLTPLEFIQQKLRMDNGNFLVRRLLADKMEDKMTYKVKIACKVIYYQKKGMRPYITIDRVRYSNALLRESSWLAKETLTVLLDEEDMRVVEAYLPNGESLGHLMAAGKWAKTKHSRKTRQQINSLLADKIATIQEMQDPVEYYLNYLNKQLLAPEAGADKRDSKKTSSEFNRLKHEIKDDLHLSLAVGAGALDGEKIATEDISEPQPVASSTSDPIKSLMKKEMPDFRKLLSKG</sequence>
<dbReference type="RefSeq" id="WP_048730628.1">
    <property type="nucleotide sequence ID" value="NZ_LFMW01000021.1"/>
</dbReference>
<comment type="caution">
    <text evidence="2">The sequence shown here is derived from an EMBL/GenBank/DDBJ whole genome shotgun (WGS) entry which is preliminary data.</text>
</comment>
<organism evidence="2 3">
    <name type="scientific">Pseudomonas fildesensis</name>
    <dbReference type="NCBI Taxonomy" id="1674920"/>
    <lineage>
        <taxon>Bacteria</taxon>
        <taxon>Pseudomonadati</taxon>
        <taxon>Pseudomonadota</taxon>
        <taxon>Gammaproteobacteria</taxon>
        <taxon>Pseudomonadales</taxon>
        <taxon>Pseudomonadaceae</taxon>
        <taxon>Pseudomonas</taxon>
    </lineage>
</organism>
<dbReference type="Proteomes" id="UP000037551">
    <property type="component" value="Unassembled WGS sequence"/>
</dbReference>
<evidence type="ECO:0000256" key="1">
    <source>
        <dbReference type="SAM" id="MobiDB-lite"/>
    </source>
</evidence>
<name>A0A0J8FRT9_9PSED</name>
<keyword evidence="3" id="KW-1185">Reference proteome</keyword>
<reference evidence="2 3" key="1">
    <citation type="submission" date="2015-06" db="EMBL/GenBank/DDBJ databases">
        <title>Draft genome sequence of an Antarctic Pseudomonas sp. strain KG01 with full potential for biotechnological applications.</title>
        <authorList>
            <person name="Pavlov M.S."/>
            <person name="Lira F."/>
            <person name="Martinez J.L."/>
            <person name="Marshall S.H."/>
        </authorList>
    </citation>
    <scope>NUCLEOTIDE SEQUENCE [LARGE SCALE GENOMIC DNA]</scope>
    <source>
        <strain evidence="2 3">KG01</strain>
    </source>
</reference>